<dbReference type="OrthoDB" id="686198at2759"/>
<evidence type="ECO:0000313" key="3">
    <source>
        <dbReference type="Proteomes" id="UP000516437"/>
    </source>
</evidence>
<accession>A0A6A1VLK4</accession>
<comment type="caution">
    <text evidence="2">The sequence shown here is derived from an EMBL/GenBank/DDBJ whole genome shotgun (WGS) entry which is preliminary data.</text>
</comment>
<dbReference type="Proteomes" id="UP000516437">
    <property type="component" value="Chromosome 5"/>
</dbReference>
<dbReference type="Pfam" id="PF12776">
    <property type="entry name" value="Myb_DNA-bind_3"/>
    <property type="match status" value="1"/>
</dbReference>
<reference evidence="2 3" key="1">
    <citation type="journal article" date="2019" name="Plant Biotechnol. J.">
        <title>The red bayberry genome and genetic basis of sex determination.</title>
        <authorList>
            <person name="Jia H.M."/>
            <person name="Jia H.J."/>
            <person name="Cai Q.L."/>
            <person name="Wang Y."/>
            <person name="Zhao H.B."/>
            <person name="Yang W.F."/>
            <person name="Wang G.Y."/>
            <person name="Li Y.H."/>
            <person name="Zhan D.L."/>
            <person name="Shen Y.T."/>
            <person name="Niu Q.F."/>
            <person name="Chang L."/>
            <person name="Qiu J."/>
            <person name="Zhao L."/>
            <person name="Xie H.B."/>
            <person name="Fu W.Y."/>
            <person name="Jin J."/>
            <person name="Li X.W."/>
            <person name="Jiao Y."/>
            <person name="Zhou C.C."/>
            <person name="Tu T."/>
            <person name="Chai C.Y."/>
            <person name="Gao J.L."/>
            <person name="Fan L.J."/>
            <person name="van de Weg E."/>
            <person name="Wang J.Y."/>
            <person name="Gao Z.S."/>
        </authorList>
    </citation>
    <scope>NUCLEOTIDE SEQUENCE [LARGE SCALE GENOMIC DNA]</scope>
    <source>
        <tissue evidence="2">Leaves</tissue>
    </source>
</reference>
<proteinExistence type="predicted"/>
<sequence length="232" mass="26192">MSSSKILWRDEQRVTRLIELAIAEFNAGRVKNGKLGAPNYESIAAIMSVDVPILDAQKIKTKLDNMRTEFRMFEDLKSRTEFGWDPETKTMKADVERWSELLQIEEKYAKFMGRGLDHYDELCYIFGNHTATASTAMHPPKILLLVKRSNVFMMQPLVGLHEATYQGLLLPSPPAKVQVGGGSVHLPRLRVSDRVRCDLGSLKMTHSKRHLKTFCVSGRNALQTLTFLGGLS</sequence>
<evidence type="ECO:0000313" key="2">
    <source>
        <dbReference type="EMBL" id="KAB1212688.1"/>
    </source>
</evidence>
<dbReference type="EMBL" id="RXIC02000023">
    <property type="protein sequence ID" value="KAB1212688.1"/>
    <property type="molecule type" value="Genomic_DNA"/>
</dbReference>
<dbReference type="AlphaFoldDB" id="A0A6A1VLK4"/>
<dbReference type="InterPro" id="IPR024752">
    <property type="entry name" value="Myb/SANT-like_dom"/>
</dbReference>
<name>A0A6A1VLK4_9ROSI</name>
<protein>
    <recommendedName>
        <fullName evidence="1">Myb/SANT-like domain-containing protein</fullName>
    </recommendedName>
</protein>
<evidence type="ECO:0000259" key="1">
    <source>
        <dbReference type="Pfam" id="PF12776"/>
    </source>
</evidence>
<dbReference type="InterPro" id="IPR045026">
    <property type="entry name" value="LIMYB"/>
</dbReference>
<dbReference type="PANTHER" id="PTHR47584:SF14">
    <property type="entry name" value="L10-INTERACTING MYB DOMAIN-CONTAINING PROTEIN-LIKE"/>
    <property type="match status" value="1"/>
</dbReference>
<keyword evidence="3" id="KW-1185">Reference proteome</keyword>
<dbReference type="PANTHER" id="PTHR47584">
    <property type="match status" value="1"/>
</dbReference>
<feature type="domain" description="Myb/SANT-like" evidence="1">
    <location>
        <begin position="15"/>
        <end position="100"/>
    </location>
</feature>
<organism evidence="2 3">
    <name type="scientific">Morella rubra</name>
    <name type="common">Chinese bayberry</name>
    <dbReference type="NCBI Taxonomy" id="262757"/>
    <lineage>
        <taxon>Eukaryota</taxon>
        <taxon>Viridiplantae</taxon>
        <taxon>Streptophyta</taxon>
        <taxon>Embryophyta</taxon>
        <taxon>Tracheophyta</taxon>
        <taxon>Spermatophyta</taxon>
        <taxon>Magnoliopsida</taxon>
        <taxon>eudicotyledons</taxon>
        <taxon>Gunneridae</taxon>
        <taxon>Pentapetalae</taxon>
        <taxon>rosids</taxon>
        <taxon>fabids</taxon>
        <taxon>Fagales</taxon>
        <taxon>Myricaceae</taxon>
        <taxon>Morella</taxon>
    </lineage>
</organism>
<gene>
    <name evidence="2" type="ORF">CJ030_MR5G009730</name>
</gene>